<keyword evidence="3" id="KW-1185">Reference proteome</keyword>
<feature type="transmembrane region" description="Helical" evidence="1">
    <location>
        <begin position="58"/>
        <end position="79"/>
    </location>
</feature>
<name>A0AAD9JVI6_RIDPI</name>
<gene>
    <name evidence="2" type="ORF">NP493_1660g00021</name>
</gene>
<protein>
    <submittedName>
        <fullName evidence="2">Uncharacterized protein</fullName>
    </submittedName>
</protein>
<keyword evidence="1" id="KW-1133">Transmembrane helix</keyword>
<keyword evidence="1" id="KW-0472">Membrane</keyword>
<keyword evidence="1" id="KW-0812">Transmembrane</keyword>
<evidence type="ECO:0000256" key="1">
    <source>
        <dbReference type="SAM" id="Phobius"/>
    </source>
</evidence>
<dbReference type="Proteomes" id="UP001209878">
    <property type="component" value="Unassembled WGS sequence"/>
</dbReference>
<dbReference type="EMBL" id="JAODUO010001661">
    <property type="protein sequence ID" value="KAK2160219.1"/>
    <property type="molecule type" value="Genomic_DNA"/>
</dbReference>
<feature type="transmembrane region" description="Helical" evidence="1">
    <location>
        <begin position="280"/>
        <end position="303"/>
    </location>
</feature>
<feature type="transmembrane region" description="Helical" evidence="1">
    <location>
        <begin position="18"/>
        <end position="37"/>
    </location>
</feature>
<feature type="transmembrane region" description="Helical" evidence="1">
    <location>
        <begin position="99"/>
        <end position="123"/>
    </location>
</feature>
<evidence type="ECO:0000313" key="2">
    <source>
        <dbReference type="EMBL" id="KAK2160219.1"/>
    </source>
</evidence>
<feature type="transmembrane region" description="Helical" evidence="1">
    <location>
        <begin position="181"/>
        <end position="201"/>
    </location>
</feature>
<feature type="transmembrane region" description="Helical" evidence="1">
    <location>
        <begin position="144"/>
        <end position="169"/>
    </location>
</feature>
<accession>A0AAD9JVI6</accession>
<dbReference type="AlphaFoldDB" id="A0AAD9JVI6"/>
<reference evidence="2" key="1">
    <citation type="journal article" date="2023" name="Mol. Biol. Evol.">
        <title>Third-Generation Sequencing Reveals the Adaptive Role of the Epigenome in Three Deep-Sea Polychaetes.</title>
        <authorList>
            <person name="Perez M."/>
            <person name="Aroh O."/>
            <person name="Sun Y."/>
            <person name="Lan Y."/>
            <person name="Juniper S.K."/>
            <person name="Young C.R."/>
            <person name="Angers B."/>
            <person name="Qian P.Y."/>
        </authorList>
    </citation>
    <scope>NUCLEOTIDE SEQUENCE</scope>
    <source>
        <strain evidence="2">R07B-5</strain>
    </source>
</reference>
<proteinExistence type="predicted"/>
<feature type="transmembrane region" description="Helical" evidence="1">
    <location>
        <begin position="250"/>
        <end position="274"/>
    </location>
</feature>
<organism evidence="2 3">
    <name type="scientific">Ridgeia piscesae</name>
    <name type="common">Tubeworm</name>
    <dbReference type="NCBI Taxonomy" id="27915"/>
    <lineage>
        <taxon>Eukaryota</taxon>
        <taxon>Metazoa</taxon>
        <taxon>Spiralia</taxon>
        <taxon>Lophotrochozoa</taxon>
        <taxon>Annelida</taxon>
        <taxon>Polychaeta</taxon>
        <taxon>Sedentaria</taxon>
        <taxon>Canalipalpata</taxon>
        <taxon>Sabellida</taxon>
        <taxon>Siboglinidae</taxon>
        <taxon>Ridgeia</taxon>
    </lineage>
</organism>
<evidence type="ECO:0000313" key="3">
    <source>
        <dbReference type="Proteomes" id="UP001209878"/>
    </source>
</evidence>
<sequence>MLNSAAGDDVSPENPRSFSWLVATQLLVAVCANVYLLRATSQRRFPVHWDTFRVVLRHASVVDLSLCVAVAVVVIWSSLVVNHDPLTITPLCYSLDQMLLASSVAIAGGIVICCRQVFALILFNDEAPLLRDNRFRVVSLLRAVSVVAVVGVVIAAVVPCLLSSFQVSVCFVDDGTGPPRAGYLLVLPVLVHISLGVAFVAQAKCPEIGCKSSPSVHMDVSCEKLVEQLSPTAQDGYTELSDSRWKRFSLVVNVGTITWLSMGASIVATGVHGLPASGDTLVLVSGFTAACSVWSAVSVFRYWT</sequence>
<comment type="caution">
    <text evidence="2">The sequence shown here is derived from an EMBL/GenBank/DDBJ whole genome shotgun (WGS) entry which is preliminary data.</text>
</comment>